<feature type="region of interest" description="Disordered" evidence="1">
    <location>
        <begin position="1"/>
        <end position="22"/>
    </location>
</feature>
<organism evidence="2">
    <name type="scientific">Streptomyces sp. NBC_00119</name>
    <dbReference type="NCBI Taxonomy" id="2975659"/>
    <lineage>
        <taxon>Bacteria</taxon>
        <taxon>Bacillati</taxon>
        <taxon>Actinomycetota</taxon>
        <taxon>Actinomycetes</taxon>
        <taxon>Kitasatosporales</taxon>
        <taxon>Streptomycetaceae</taxon>
        <taxon>Streptomyces</taxon>
    </lineage>
</organism>
<protein>
    <submittedName>
        <fullName evidence="2">Uncharacterized protein</fullName>
    </submittedName>
</protein>
<evidence type="ECO:0000313" key="2">
    <source>
        <dbReference type="EMBL" id="WTS11487.1"/>
    </source>
</evidence>
<reference evidence="2" key="1">
    <citation type="submission" date="2022-10" db="EMBL/GenBank/DDBJ databases">
        <title>The complete genomes of actinobacterial strains from the NBC collection.</title>
        <authorList>
            <person name="Joergensen T.S."/>
            <person name="Alvarez Arevalo M."/>
            <person name="Sterndorff E.B."/>
            <person name="Faurdal D."/>
            <person name="Vuksanovic O."/>
            <person name="Mourched A.-S."/>
            <person name="Charusanti P."/>
            <person name="Shaw S."/>
            <person name="Blin K."/>
            <person name="Weber T."/>
        </authorList>
    </citation>
    <scope>NUCLEOTIDE SEQUENCE</scope>
    <source>
        <strain evidence="2">NBC_00119</strain>
    </source>
</reference>
<evidence type="ECO:0000256" key="1">
    <source>
        <dbReference type="SAM" id="MobiDB-lite"/>
    </source>
</evidence>
<dbReference type="EMBL" id="CP108195">
    <property type="protein sequence ID" value="WTS11487.1"/>
    <property type="molecule type" value="Genomic_DNA"/>
</dbReference>
<dbReference type="AlphaFoldDB" id="A0AAU1U4C7"/>
<name>A0AAU1U4C7_9ACTN</name>
<accession>A0AAU1U4C7</accession>
<gene>
    <name evidence="2" type="ORF">OHU69_10725</name>
</gene>
<proteinExistence type="predicted"/>
<sequence length="66" mass="7195">MERTVVRGPFRPAPRSLLRGEVTTSPKPPWFVTNRTAATTGRLLTDFAAAPRWTALPATFASALRG</sequence>